<dbReference type="FunFam" id="1.20.810.10:FF:000004">
    <property type="entry name" value="Cytochrome b"/>
    <property type="match status" value="1"/>
</dbReference>
<feature type="transmembrane region" description="Helical" evidence="16">
    <location>
        <begin position="37"/>
        <end position="59"/>
    </location>
</feature>
<evidence type="ECO:0000256" key="5">
    <source>
        <dbReference type="ARBA" id="ARBA00022448"/>
    </source>
</evidence>
<keyword evidence="20" id="KW-1185">Reference proteome</keyword>
<keyword evidence="13 16" id="KW-0472">Membrane</keyword>
<keyword evidence="7 15" id="KW-0679">Respiratory chain</keyword>
<feature type="transmembrane region" description="Helical" evidence="16">
    <location>
        <begin position="149"/>
        <end position="167"/>
    </location>
</feature>
<feature type="transmembrane region" description="Helical" evidence="16">
    <location>
        <begin position="188"/>
        <end position="210"/>
    </location>
</feature>
<evidence type="ECO:0000259" key="18">
    <source>
        <dbReference type="PROSITE" id="PS51003"/>
    </source>
</evidence>
<feature type="transmembrane region" description="Helical" evidence="16">
    <location>
        <begin position="89"/>
        <end position="110"/>
    </location>
</feature>
<comment type="subunit">
    <text evidence="3 15">The main subunits of complex b-c1 are: cytochrome b, cytochrome c1 and the Rieske protein.</text>
</comment>
<dbReference type="GO" id="GO:0016020">
    <property type="term" value="C:membrane"/>
    <property type="evidence" value="ECO:0007669"/>
    <property type="project" value="UniProtKB-SubCell"/>
</dbReference>
<feature type="domain" description="Cytochrome b/b6 C-terminal region profile" evidence="18">
    <location>
        <begin position="230"/>
        <end position="403"/>
    </location>
</feature>
<keyword evidence="8 15" id="KW-0812">Transmembrane</keyword>
<keyword evidence="5 15" id="KW-0813">Transport</keyword>
<dbReference type="InterPro" id="IPR036909">
    <property type="entry name" value="Cyt_c-like_dom_sf"/>
</dbReference>
<feature type="binding site" description="covalent" evidence="14">
    <location>
        <position position="474"/>
    </location>
    <ligand>
        <name>heme c</name>
        <dbReference type="ChEBI" id="CHEBI:61717"/>
    </ligand>
</feature>
<dbReference type="InterPro" id="IPR036150">
    <property type="entry name" value="Cyt_b/b6_C_sf"/>
</dbReference>
<evidence type="ECO:0000256" key="2">
    <source>
        <dbReference type="ARBA" id="ARBA00004141"/>
    </source>
</evidence>
<evidence type="ECO:0000256" key="10">
    <source>
        <dbReference type="ARBA" id="ARBA00022982"/>
    </source>
</evidence>
<feature type="transmembrane region" description="Helical" evidence="16">
    <location>
        <begin position="658"/>
        <end position="676"/>
    </location>
</feature>
<dbReference type="PRINTS" id="PR00603">
    <property type="entry name" value="CYTOCHROMEC1"/>
</dbReference>
<dbReference type="Pfam" id="PF00032">
    <property type="entry name" value="Cytochrom_B_C"/>
    <property type="match status" value="1"/>
</dbReference>
<feature type="transmembrane region" description="Helical" evidence="16">
    <location>
        <begin position="347"/>
        <end position="364"/>
    </location>
</feature>
<feature type="transmembrane region" description="Helical" evidence="16">
    <location>
        <begin position="373"/>
        <end position="392"/>
    </location>
</feature>
<comment type="cofactor">
    <cofactor evidence="14">
        <name>heme c</name>
        <dbReference type="ChEBI" id="CHEBI:61717"/>
    </cofactor>
    <text evidence="14">Binds 1 heme c group covalently per subunit.</text>
</comment>
<evidence type="ECO:0000256" key="15">
    <source>
        <dbReference type="RuleBase" id="RU003385"/>
    </source>
</evidence>
<feature type="transmembrane region" description="Helical" evidence="16">
    <location>
        <begin position="311"/>
        <end position="327"/>
    </location>
</feature>
<protein>
    <recommendedName>
        <fullName evidence="4 15">Cytochrome b</fullName>
    </recommendedName>
</protein>
<dbReference type="Proteomes" id="UP000326287">
    <property type="component" value="Chromosome"/>
</dbReference>
<evidence type="ECO:0000313" key="20">
    <source>
        <dbReference type="Proteomes" id="UP000326287"/>
    </source>
</evidence>
<dbReference type="EMBL" id="CP036422">
    <property type="protein sequence ID" value="QFU74967.1"/>
    <property type="molecule type" value="Genomic_DNA"/>
</dbReference>
<dbReference type="PROSITE" id="PS51003">
    <property type="entry name" value="CYTB_CTER"/>
    <property type="match status" value="1"/>
</dbReference>
<gene>
    <name evidence="19" type="ORF">EY643_04520</name>
</gene>
<keyword evidence="11 16" id="KW-1133">Transmembrane helix</keyword>
<keyword evidence="6 14" id="KW-0349">Heme</keyword>
<evidence type="ECO:0000259" key="17">
    <source>
        <dbReference type="PROSITE" id="PS51002"/>
    </source>
</evidence>
<dbReference type="Pfam" id="PF02167">
    <property type="entry name" value="Cytochrom_C1"/>
    <property type="match status" value="1"/>
</dbReference>
<evidence type="ECO:0000256" key="7">
    <source>
        <dbReference type="ARBA" id="ARBA00022660"/>
    </source>
</evidence>
<dbReference type="CDD" id="cd00284">
    <property type="entry name" value="Cytochrome_b_N"/>
    <property type="match status" value="1"/>
</dbReference>
<dbReference type="GO" id="GO:0020037">
    <property type="term" value="F:heme binding"/>
    <property type="evidence" value="ECO:0007669"/>
    <property type="project" value="InterPro"/>
</dbReference>
<feature type="binding site" description="covalent" evidence="14">
    <location>
        <position position="475"/>
    </location>
    <ligand>
        <name>heme c</name>
        <dbReference type="ChEBI" id="CHEBI:61717"/>
    </ligand>
</feature>
<dbReference type="Pfam" id="PF00033">
    <property type="entry name" value="Cytochrome_B"/>
    <property type="match status" value="1"/>
</dbReference>
<dbReference type="GO" id="GO:0016491">
    <property type="term" value="F:oxidoreductase activity"/>
    <property type="evidence" value="ECO:0007669"/>
    <property type="project" value="InterPro"/>
</dbReference>
<evidence type="ECO:0000256" key="3">
    <source>
        <dbReference type="ARBA" id="ARBA00011649"/>
    </source>
</evidence>
<comment type="function">
    <text evidence="1 15">Component of the ubiquinol-cytochrome c reductase complex (complex III or cytochrome b-c1 complex), which is a respiratory chain that generates an electrochemical potential coupled to ATP synthesis.</text>
</comment>
<feature type="transmembrane region" description="Helical" evidence="16">
    <location>
        <begin position="412"/>
        <end position="431"/>
    </location>
</feature>
<evidence type="ECO:0000256" key="4">
    <source>
        <dbReference type="ARBA" id="ARBA00013531"/>
    </source>
</evidence>
<dbReference type="InterPro" id="IPR005797">
    <property type="entry name" value="Cyt_b/b6_N"/>
</dbReference>
<dbReference type="Gene3D" id="1.10.760.10">
    <property type="entry name" value="Cytochrome c-like domain"/>
    <property type="match status" value="1"/>
</dbReference>
<dbReference type="InterPro" id="IPR016174">
    <property type="entry name" value="Di-haem_cyt_TM"/>
</dbReference>
<comment type="similarity">
    <text evidence="15">Belongs to the cytochrome b family.</text>
</comment>
<dbReference type="InterPro" id="IPR027387">
    <property type="entry name" value="Cytb/b6-like_sf"/>
</dbReference>
<dbReference type="PANTHER" id="PTHR19271:SF16">
    <property type="entry name" value="CYTOCHROME B"/>
    <property type="match status" value="1"/>
</dbReference>
<dbReference type="Gene3D" id="1.20.810.10">
    <property type="entry name" value="Cytochrome Bc1 Complex, Chain C"/>
    <property type="match status" value="1"/>
</dbReference>
<dbReference type="PANTHER" id="PTHR19271">
    <property type="entry name" value="CYTOCHROME B"/>
    <property type="match status" value="1"/>
</dbReference>
<dbReference type="InterPro" id="IPR005798">
    <property type="entry name" value="Cyt_b/b6_C"/>
</dbReference>
<evidence type="ECO:0000256" key="16">
    <source>
        <dbReference type="SAM" id="Phobius"/>
    </source>
</evidence>
<dbReference type="PROSITE" id="PS51002">
    <property type="entry name" value="CYTB_NTER"/>
    <property type="match status" value="1"/>
</dbReference>
<dbReference type="InterPro" id="IPR002326">
    <property type="entry name" value="Cyt_c1"/>
</dbReference>
<sequence length="685" mass="77325">MINMLVGLRDWVDDRLPIVRAWDTHMGKYYAPKNFNFWYFFGVLSLLVLVNQLLTGIWLTMNYTPSSEDAFASVEYIMRDVDYGWMLRYMHSTGASAFFVVVYLHMFRALLYGSYKKPRELIWIFGMLIFVVLMAEAFVGYVLPWGQMSYWGAQVIISLFGAIPVVGEDIVTWIRGDYLISGATLNRFFALHVVALPIVLLALVVLHLLALHEVGSNNPDGVDIKKHKDESGVPLDGVAFHPYYTVHDLQAIAVFLFIFCAVMFFLPEMGGYFLEFANFEEANALKTPEHIAPVWYFTPFYSVLRAVPDKFWGFIAFAASVAIPFLLPWLDRSPVKSWRYRGNITKVMLVLFVACFLILGVLGVKNPTPARTFLAQICSVFYFAFFLLMPIWSAMDKTKPVPERVTTDGGIGFWGSMAGLALILALTIIPLKAVGAESAYACGEIECDEMVVDLSNKASLQNGAKLYMNYCMACHSLQYSRYNRVAEDLGIPADLMESHLMFDPNYKIGDLMENAMDERTAKTWFGATPPDLTLVARARASAARSGPDWLYTYLRNFYRDDSRPYGVNNRVFKDVGMPHVMLEMQGMQECASGPVKAGNGGVKRDPLTGADILDDPCGSWSVAEPGTSTPEEFDAAIYDLVNFLAYTAEPMAMERKRTGVFVLLFIALFFVFAWLLNREYWKDVH</sequence>
<keyword evidence="12 14" id="KW-0408">Iron</keyword>
<dbReference type="OrthoDB" id="9804503at2"/>
<dbReference type="KEGG" id="halc:EY643_04520"/>
<dbReference type="SUPFAM" id="SSF81342">
    <property type="entry name" value="Transmembrane di-heme cytochromes"/>
    <property type="match status" value="1"/>
</dbReference>
<evidence type="ECO:0000256" key="13">
    <source>
        <dbReference type="ARBA" id="ARBA00023136"/>
    </source>
</evidence>
<feature type="transmembrane region" description="Helical" evidence="16">
    <location>
        <begin position="122"/>
        <end position="143"/>
    </location>
</feature>
<evidence type="ECO:0000256" key="6">
    <source>
        <dbReference type="ARBA" id="ARBA00022617"/>
    </source>
</evidence>
<keyword evidence="9 14" id="KW-0479">Metal-binding</keyword>
<evidence type="ECO:0000256" key="12">
    <source>
        <dbReference type="ARBA" id="ARBA00023004"/>
    </source>
</evidence>
<dbReference type="RefSeq" id="WP_152661074.1">
    <property type="nucleotide sequence ID" value="NZ_CP036422.1"/>
</dbReference>
<feature type="binding site" description="covalent" evidence="14">
    <location>
        <position position="471"/>
    </location>
    <ligand>
        <name>heme c</name>
        <dbReference type="ChEBI" id="CHEBI:61717"/>
    </ligand>
</feature>
<evidence type="ECO:0000256" key="1">
    <source>
        <dbReference type="ARBA" id="ARBA00002444"/>
    </source>
</evidence>
<reference evidence="19 20" key="1">
    <citation type="submission" date="2019-02" db="EMBL/GenBank/DDBJ databases">
        <authorList>
            <person name="Li S.-H."/>
        </authorList>
    </citation>
    <scope>NUCLEOTIDE SEQUENCE [LARGE SCALE GENOMIC DNA]</scope>
    <source>
        <strain evidence="19 20">IMCC14385</strain>
    </source>
</reference>
<accession>A0A5P9NGM5</accession>
<feature type="domain" description="Cytochrome b/b6 N-terminal region profile" evidence="17">
    <location>
        <begin position="8"/>
        <end position="220"/>
    </location>
</feature>
<comment type="cofactor">
    <cofactor evidence="15">
        <name>heme b</name>
        <dbReference type="ChEBI" id="CHEBI:60344"/>
    </cofactor>
    <text evidence="15">Binds 2 heme groups non-covalently.</text>
</comment>
<dbReference type="GO" id="GO:0046872">
    <property type="term" value="F:metal ion binding"/>
    <property type="evidence" value="ECO:0007669"/>
    <property type="project" value="UniProtKB-KW"/>
</dbReference>
<dbReference type="InterPro" id="IPR048259">
    <property type="entry name" value="Cytochrome_b_N_euk/bac"/>
</dbReference>
<comment type="subcellular location">
    <subcellularLocation>
        <location evidence="2">Membrane</location>
        <topology evidence="2">Multi-pass membrane protein</topology>
    </subcellularLocation>
</comment>
<organism evidence="19 20">
    <name type="scientific">Halioglobus maricola</name>
    <dbReference type="NCBI Taxonomy" id="2601894"/>
    <lineage>
        <taxon>Bacteria</taxon>
        <taxon>Pseudomonadati</taxon>
        <taxon>Pseudomonadota</taxon>
        <taxon>Gammaproteobacteria</taxon>
        <taxon>Cellvibrionales</taxon>
        <taxon>Halieaceae</taxon>
        <taxon>Halioglobus</taxon>
    </lineage>
</organism>
<evidence type="ECO:0000256" key="14">
    <source>
        <dbReference type="PIRSR" id="PIRSR602326-1"/>
    </source>
</evidence>
<dbReference type="GO" id="GO:0022904">
    <property type="term" value="P:respiratory electron transport chain"/>
    <property type="evidence" value="ECO:0007669"/>
    <property type="project" value="InterPro"/>
</dbReference>
<evidence type="ECO:0000256" key="8">
    <source>
        <dbReference type="ARBA" id="ARBA00022692"/>
    </source>
</evidence>
<dbReference type="SUPFAM" id="SSF46626">
    <property type="entry name" value="Cytochrome c"/>
    <property type="match status" value="1"/>
</dbReference>
<evidence type="ECO:0000313" key="19">
    <source>
        <dbReference type="EMBL" id="QFU74967.1"/>
    </source>
</evidence>
<evidence type="ECO:0000256" key="11">
    <source>
        <dbReference type="ARBA" id="ARBA00022989"/>
    </source>
</evidence>
<proteinExistence type="inferred from homology"/>
<dbReference type="GO" id="GO:0009055">
    <property type="term" value="F:electron transfer activity"/>
    <property type="evidence" value="ECO:0007669"/>
    <property type="project" value="InterPro"/>
</dbReference>
<dbReference type="SUPFAM" id="SSF81648">
    <property type="entry name" value="a domain/subunit of cytochrome bc1 complex (Ubiquinol-cytochrome c reductase)"/>
    <property type="match status" value="1"/>
</dbReference>
<dbReference type="AlphaFoldDB" id="A0A5P9NGM5"/>
<name>A0A5P9NGM5_9GAMM</name>
<feature type="transmembrane region" description="Helical" evidence="16">
    <location>
        <begin position="249"/>
        <end position="266"/>
    </location>
</feature>
<evidence type="ECO:0000256" key="9">
    <source>
        <dbReference type="ARBA" id="ARBA00022723"/>
    </source>
</evidence>
<keyword evidence="10 15" id="KW-0249">Electron transport</keyword>